<comment type="caution">
    <text evidence="7">The sequence shown here is derived from an EMBL/GenBank/DDBJ whole genome shotgun (WGS) entry which is preliminary data.</text>
</comment>
<keyword evidence="3" id="KW-0274">FAD</keyword>
<dbReference type="PANTHER" id="PTHR43400:SF10">
    <property type="entry name" value="3-OXOSTEROID 1-DEHYDROGENASE"/>
    <property type="match status" value="1"/>
</dbReference>
<reference evidence="7 8" key="1">
    <citation type="submission" date="2012-08" db="EMBL/GenBank/DDBJ databases">
        <title>Whole genome shotgun sequence of Gordonia rhizosphera NBRC 16068.</title>
        <authorList>
            <person name="Takarada H."/>
            <person name="Isaki S."/>
            <person name="Hosoyama A."/>
            <person name="Tsuchikane K."/>
            <person name="Katsumata H."/>
            <person name="Baba S."/>
            <person name="Ohji S."/>
            <person name="Yamazaki S."/>
            <person name="Fujita N."/>
        </authorList>
    </citation>
    <scope>NUCLEOTIDE SEQUENCE [LARGE SCALE GENOMIC DNA]</scope>
    <source>
        <strain evidence="7 8">NBRC 16068</strain>
    </source>
</reference>
<dbReference type="SUPFAM" id="SSF51905">
    <property type="entry name" value="FAD/NAD(P)-binding domain"/>
    <property type="match status" value="1"/>
</dbReference>
<evidence type="ECO:0000313" key="7">
    <source>
        <dbReference type="EMBL" id="GAB92355.1"/>
    </source>
</evidence>
<gene>
    <name evidence="7" type="ORF">GORHZ_171_00280</name>
</gene>
<accession>K6VZM9</accession>
<dbReference type="SUPFAM" id="SSF56425">
    <property type="entry name" value="Succinate dehydrogenase/fumarate reductase flavoprotein, catalytic domain"/>
    <property type="match status" value="1"/>
</dbReference>
<evidence type="ECO:0000256" key="2">
    <source>
        <dbReference type="ARBA" id="ARBA00022630"/>
    </source>
</evidence>
<dbReference type="InterPro" id="IPR003953">
    <property type="entry name" value="FAD-dep_OxRdtase_2_FAD-bd"/>
</dbReference>
<evidence type="ECO:0000256" key="1">
    <source>
        <dbReference type="ARBA" id="ARBA00001974"/>
    </source>
</evidence>
<evidence type="ECO:0000259" key="6">
    <source>
        <dbReference type="Pfam" id="PF00890"/>
    </source>
</evidence>
<sequence>MMVSKARFDMTQSCDVAVLGSGAAGLTAAFAAASEGAQVSVFEKHSRIGGTTAWSGGWIWVPNNSYMAALGASDSTEEAVTYLMNQSRGMVDEHLIRTFVQNAPRMVDYLAERADFAFYAVVGLPDYHPHHPGGKPQGGRSMGLDLFPFDRLGEWADRVEVSPYYAPYLRGDELGIGKAVPQPPSPEEIARRQERDERGGGVGLVGALLEACLKAGVTFETNASATELLSDGTGVTGVVIDSGDGRTEVHAKHGVILATGGFDWNEEYRRTFLRGPVHKPASIPTNTGDGLRMAMKMGAALQNMREAWWIPVTDLPEGINSMNLDMINADRTRPRSIMINGKGKRYTNEAADYNTIGGAFYQEDVNTFDYANLPTWIIIDDTNLKRYGSRGTPYDGTTPPWLVEAPTIRDLAERLGIPADALEHTVARWNAQVAAGIDDDFHRGESAHDRWWGDPYRKGELDGTLGPIENPPFYAMELKPGVIGTKGGPKVDDRARVIDLDGNVIDNLYAVGNASSPTGTGYGGVGGTLGPAMTWGWLAGVHAADKGD</sequence>
<dbReference type="GO" id="GO:0008202">
    <property type="term" value="P:steroid metabolic process"/>
    <property type="evidence" value="ECO:0007669"/>
    <property type="project" value="UniProtKB-ARBA"/>
</dbReference>
<dbReference type="EMBL" id="BAHC01000171">
    <property type="protein sequence ID" value="GAB92355.1"/>
    <property type="molecule type" value="Genomic_DNA"/>
</dbReference>
<dbReference type="PRINTS" id="PR00419">
    <property type="entry name" value="ADXRDTASE"/>
</dbReference>
<dbReference type="eggNOG" id="COG1053">
    <property type="taxonomic scope" value="Bacteria"/>
</dbReference>
<dbReference type="STRING" id="1108045.GORHZ_171_00280"/>
<keyword evidence="4" id="KW-0560">Oxidoreductase</keyword>
<dbReference type="Pfam" id="PF00890">
    <property type="entry name" value="FAD_binding_2"/>
    <property type="match status" value="1"/>
</dbReference>
<feature type="region of interest" description="Disordered" evidence="5">
    <location>
        <begin position="176"/>
        <end position="197"/>
    </location>
</feature>
<dbReference type="AlphaFoldDB" id="K6VZM9"/>
<keyword evidence="2" id="KW-0285">Flavoprotein</keyword>
<protein>
    <submittedName>
        <fullName evidence="7">Putative oxidoreductase</fullName>
    </submittedName>
</protein>
<feature type="compositionally biased region" description="Basic and acidic residues" evidence="5">
    <location>
        <begin position="188"/>
        <end position="197"/>
    </location>
</feature>
<comment type="cofactor">
    <cofactor evidence="1">
        <name>FAD</name>
        <dbReference type="ChEBI" id="CHEBI:57692"/>
    </cofactor>
</comment>
<evidence type="ECO:0000256" key="3">
    <source>
        <dbReference type="ARBA" id="ARBA00022827"/>
    </source>
</evidence>
<keyword evidence="8" id="KW-1185">Reference proteome</keyword>
<dbReference type="InterPro" id="IPR027477">
    <property type="entry name" value="Succ_DH/fumarate_Rdtase_cat_sf"/>
</dbReference>
<dbReference type="Gene3D" id="3.50.50.60">
    <property type="entry name" value="FAD/NAD(P)-binding domain"/>
    <property type="match status" value="2"/>
</dbReference>
<proteinExistence type="predicted"/>
<feature type="domain" description="FAD-dependent oxidoreductase 2 FAD-binding" evidence="6">
    <location>
        <begin position="15"/>
        <end position="525"/>
    </location>
</feature>
<dbReference type="InterPro" id="IPR036188">
    <property type="entry name" value="FAD/NAD-bd_sf"/>
</dbReference>
<evidence type="ECO:0000256" key="4">
    <source>
        <dbReference type="ARBA" id="ARBA00023002"/>
    </source>
</evidence>
<dbReference type="Proteomes" id="UP000008363">
    <property type="component" value="Unassembled WGS sequence"/>
</dbReference>
<dbReference type="PANTHER" id="PTHR43400">
    <property type="entry name" value="FUMARATE REDUCTASE"/>
    <property type="match status" value="1"/>
</dbReference>
<name>K6VZM9_9ACTN</name>
<dbReference type="GO" id="GO:0033765">
    <property type="term" value="F:steroid dehydrogenase activity, acting on the CH-CH group of donors"/>
    <property type="evidence" value="ECO:0007669"/>
    <property type="project" value="UniProtKB-ARBA"/>
</dbReference>
<evidence type="ECO:0000256" key="5">
    <source>
        <dbReference type="SAM" id="MobiDB-lite"/>
    </source>
</evidence>
<organism evidence="7 8">
    <name type="scientific">Gordonia rhizosphera NBRC 16068</name>
    <dbReference type="NCBI Taxonomy" id="1108045"/>
    <lineage>
        <taxon>Bacteria</taxon>
        <taxon>Bacillati</taxon>
        <taxon>Actinomycetota</taxon>
        <taxon>Actinomycetes</taxon>
        <taxon>Mycobacteriales</taxon>
        <taxon>Gordoniaceae</taxon>
        <taxon>Gordonia</taxon>
    </lineage>
</organism>
<dbReference type="InterPro" id="IPR050315">
    <property type="entry name" value="FAD-oxidoreductase_2"/>
</dbReference>
<evidence type="ECO:0000313" key="8">
    <source>
        <dbReference type="Proteomes" id="UP000008363"/>
    </source>
</evidence>